<evidence type="ECO:0008006" key="4">
    <source>
        <dbReference type="Google" id="ProtNLM"/>
    </source>
</evidence>
<dbReference type="PANTHER" id="PTHR43801">
    <property type="entry name" value="NUCLEOTIDE-BINDING PROTEIN-RELATED"/>
    <property type="match status" value="1"/>
</dbReference>
<dbReference type="Pfam" id="PF01976">
    <property type="entry name" value="DUF116"/>
    <property type="match status" value="1"/>
</dbReference>
<organism evidence="2 3">
    <name type="scientific">Megasphaera cerevisiae DSM 20462</name>
    <dbReference type="NCBI Taxonomy" id="1122219"/>
    <lineage>
        <taxon>Bacteria</taxon>
        <taxon>Bacillati</taxon>
        <taxon>Bacillota</taxon>
        <taxon>Negativicutes</taxon>
        <taxon>Veillonellales</taxon>
        <taxon>Veillonellaceae</taxon>
        <taxon>Megasphaera</taxon>
    </lineage>
</organism>
<keyword evidence="1" id="KW-0812">Transmembrane</keyword>
<name>A0A0J6X093_9FIRM</name>
<dbReference type="PATRIC" id="fig|1122219.3.peg.123"/>
<feature type="transmembrane region" description="Helical" evidence="1">
    <location>
        <begin position="69"/>
        <end position="90"/>
    </location>
</feature>
<keyword evidence="3" id="KW-1185">Reference proteome</keyword>
<accession>A0A0J6X093</accession>
<keyword evidence="1" id="KW-0472">Membrane</keyword>
<dbReference type="PANTHER" id="PTHR43801:SF1">
    <property type="entry name" value="POLYPRENYL SYNTHETASE"/>
    <property type="match status" value="1"/>
</dbReference>
<evidence type="ECO:0000313" key="3">
    <source>
        <dbReference type="Proteomes" id="UP000036503"/>
    </source>
</evidence>
<dbReference type="Proteomes" id="UP000036503">
    <property type="component" value="Unassembled WGS sequence"/>
</dbReference>
<evidence type="ECO:0000256" key="1">
    <source>
        <dbReference type="SAM" id="Phobius"/>
    </source>
</evidence>
<evidence type="ECO:0000313" key="2">
    <source>
        <dbReference type="EMBL" id="KMO87948.1"/>
    </source>
</evidence>
<protein>
    <recommendedName>
        <fullName evidence="4">DUF116 domain-containing protein</fullName>
    </recommendedName>
</protein>
<dbReference type="InterPro" id="IPR002829">
    <property type="entry name" value="DUF116"/>
</dbReference>
<dbReference type="AlphaFoldDB" id="A0A0J6X093"/>
<comment type="caution">
    <text evidence="2">The sequence shown here is derived from an EMBL/GenBank/DDBJ whole genome shotgun (WGS) entry which is preliminary data.</text>
</comment>
<dbReference type="EMBL" id="LEKT01000001">
    <property type="protein sequence ID" value="KMO87948.1"/>
    <property type="molecule type" value="Genomic_DNA"/>
</dbReference>
<keyword evidence="1" id="KW-1133">Transmembrane helix</keyword>
<dbReference type="STRING" id="39029.BSR42_06315"/>
<feature type="transmembrane region" description="Helical" evidence="1">
    <location>
        <begin position="34"/>
        <end position="57"/>
    </location>
</feature>
<dbReference type="InParanoid" id="A0A0J6X093"/>
<gene>
    <name evidence="2" type="ORF">AB840_00575</name>
</gene>
<proteinExistence type="predicted"/>
<reference evidence="2 3" key="1">
    <citation type="submission" date="2015-06" db="EMBL/GenBank/DDBJ databases">
        <title>Draft genome sequence of beer spoilage bacterium Megasphaera cerevisiae type strain 20462.</title>
        <authorList>
            <person name="Kutumbaka K."/>
            <person name="Pasmowitz J."/>
            <person name="Mategko J."/>
            <person name="Reyes D."/>
            <person name="Friedrich A."/>
            <person name="Han S."/>
            <person name="Martens-Habbena W."/>
            <person name="Neal-McKinney J."/>
            <person name="Janagama H.K."/>
            <person name="Nadala C."/>
            <person name="Samadpour M."/>
        </authorList>
    </citation>
    <scope>NUCLEOTIDE SEQUENCE [LARGE SCALE GENOMIC DNA]</scope>
    <source>
        <strain evidence="2 3">DSM 20462</strain>
    </source>
</reference>
<sequence>MSGTAAACIILILFLLYKLIEPGLLFYVPELTPVIRLALLVLMIVLGMLYALLLICISASFKIRNCSVLLLYYLQYLFPAVKLIGKWMGYTQAVCHAYIHVMNRLVLQKKIQIAPESILVLVPHCLQWDKCPHKITRDVSNCRQCGHCPIGTLLTVTRSMHTSLAVATGGTLARQIIQQNHPKAIIAIACERDLISGMEDVMPLPVLGLLNSRPNGPCLNTDVDITALRNLLTTITGEEYERT</sequence>
<dbReference type="PIRSF" id="PIRSF006594">
    <property type="entry name" value="UCP006594"/>
    <property type="match status" value="1"/>
</dbReference>